<keyword evidence="2 6" id="KW-0812">Transmembrane</keyword>
<dbReference type="InterPro" id="IPR050549">
    <property type="entry name" value="MFS_Trehalose_Transporter"/>
</dbReference>
<name>A0ABM3N7G4_GALME</name>
<feature type="transmembrane region" description="Helical" evidence="6">
    <location>
        <begin position="342"/>
        <end position="360"/>
    </location>
</feature>
<dbReference type="InterPro" id="IPR036259">
    <property type="entry name" value="MFS_trans_sf"/>
</dbReference>
<feature type="transmembrane region" description="Helical" evidence="6">
    <location>
        <begin position="66"/>
        <end position="83"/>
    </location>
</feature>
<evidence type="ECO:0000259" key="7">
    <source>
        <dbReference type="PROSITE" id="PS50850"/>
    </source>
</evidence>
<dbReference type="InterPro" id="IPR003663">
    <property type="entry name" value="Sugar/inositol_transpt"/>
</dbReference>
<keyword evidence="3 6" id="KW-1133">Transmembrane helix</keyword>
<accession>A0ABM3N7G4</accession>
<feature type="transmembrane region" description="Helical" evidence="6">
    <location>
        <begin position="119"/>
        <end position="140"/>
    </location>
</feature>
<proteinExistence type="predicted"/>
<reference evidence="9" key="1">
    <citation type="submission" date="2025-08" db="UniProtKB">
        <authorList>
            <consortium name="RefSeq"/>
        </authorList>
    </citation>
    <scope>IDENTIFICATION</scope>
    <source>
        <tissue evidence="9">Whole larvae</tissue>
    </source>
</reference>
<dbReference type="InterPro" id="IPR005828">
    <property type="entry name" value="MFS_sugar_transport-like"/>
</dbReference>
<dbReference type="Proteomes" id="UP001652740">
    <property type="component" value="Unplaced"/>
</dbReference>
<feature type="domain" description="Major facilitator superfamily (MFS) profile" evidence="7">
    <location>
        <begin position="1"/>
        <end position="398"/>
    </location>
</feature>
<dbReference type="RefSeq" id="XP_052759501.1">
    <property type="nucleotide sequence ID" value="XM_052903541.1"/>
</dbReference>
<dbReference type="PROSITE" id="PS50850">
    <property type="entry name" value="MFS"/>
    <property type="match status" value="1"/>
</dbReference>
<evidence type="ECO:0000256" key="4">
    <source>
        <dbReference type="ARBA" id="ARBA00023136"/>
    </source>
</evidence>
<keyword evidence="4 6" id="KW-0472">Membrane</keyword>
<feature type="transmembrane region" description="Helical" evidence="6">
    <location>
        <begin position="205"/>
        <end position="224"/>
    </location>
</feature>
<dbReference type="PROSITE" id="PS00217">
    <property type="entry name" value="SUGAR_TRANSPORT_2"/>
    <property type="match status" value="1"/>
</dbReference>
<comment type="subcellular location">
    <subcellularLocation>
        <location evidence="1">Membrane</location>
        <topology evidence="1">Multi-pass membrane protein</topology>
    </subcellularLocation>
</comment>
<feature type="transmembrane region" description="Helical" evidence="6">
    <location>
        <begin position="95"/>
        <end position="113"/>
    </location>
</feature>
<dbReference type="Pfam" id="PF00083">
    <property type="entry name" value="Sugar_tr"/>
    <property type="match status" value="1"/>
</dbReference>
<feature type="transmembrane region" description="Helical" evidence="6">
    <location>
        <begin position="310"/>
        <end position="330"/>
    </location>
</feature>
<evidence type="ECO:0000256" key="2">
    <source>
        <dbReference type="ARBA" id="ARBA00022692"/>
    </source>
</evidence>
<dbReference type="PANTHER" id="PTHR48021">
    <property type="match status" value="1"/>
</dbReference>
<keyword evidence="8" id="KW-1185">Reference proteome</keyword>
<evidence type="ECO:0000256" key="5">
    <source>
        <dbReference type="ARBA" id="ARBA00023180"/>
    </source>
</evidence>
<evidence type="ECO:0000313" key="9">
    <source>
        <dbReference type="RefSeq" id="XP_052759501.1"/>
    </source>
</evidence>
<feature type="transmembrane region" description="Helical" evidence="6">
    <location>
        <begin position="244"/>
        <end position="262"/>
    </location>
</feature>
<dbReference type="PANTHER" id="PTHR48021:SF46">
    <property type="entry name" value="MAJOR FACILITATOR SUPERFAMILY (MFS) PROFILE DOMAIN-CONTAINING PROTEIN"/>
    <property type="match status" value="1"/>
</dbReference>
<dbReference type="PRINTS" id="PR00171">
    <property type="entry name" value="SUGRTRNSPORT"/>
</dbReference>
<gene>
    <name evidence="9" type="primary">LOC113512401</name>
</gene>
<evidence type="ECO:0000256" key="3">
    <source>
        <dbReference type="ARBA" id="ARBA00022989"/>
    </source>
</evidence>
<organism evidence="8 9">
    <name type="scientific">Galleria mellonella</name>
    <name type="common">Greater wax moth</name>
    <dbReference type="NCBI Taxonomy" id="7137"/>
    <lineage>
        <taxon>Eukaryota</taxon>
        <taxon>Metazoa</taxon>
        <taxon>Ecdysozoa</taxon>
        <taxon>Arthropoda</taxon>
        <taxon>Hexapoda</taxon>
        <taxon>Insecta</taxon>
        <taxon>Pterygota</taxon>
        <taxon>Neoptera</taxon>
        <taxon>Endopterygota</taxon>
        <taxon>Lepidoptera</taxon>
        <taxon>Glossata</taxon>
        <taxon>Ditrysia</taxon>
        <taxon>Pyraloidea</taxon>
        <taxon>Pyralidae</taxon>
        <taxon>Galleriinae</taxon>
        <taxon>Galleria</taxon>
    </lineage>
</organism>
<dbReference type="Gene3D" id="1.20.1250.20">
    <property type="entry name" value="MFS general substrate transporter like domains"/>
    <property type="match status" value="1"/>
</dbReference>
<dbReference type="InterPro" id="IPR020846">
    <property type="entry name" value="MFS_dom"/>
</dbReference>
<dbReference type="InterPro" id="IPR005829">
    <property type="entry name" value="Sugar_transporter_CS"/>
</dbReference>
<protein>
    <submittedName>
        <fullName evidence="9">Facilitated trehalose transporter Tret1-like isoform X2</fullName>
    </submittedName>
</protein>
<evidence type="ECO:0000313" key="8">
    <source>
        <dbReference type="Proteomes" id="UP001652740"/>
    </source>
</evidence>
<evidence type="ECO:0000256" key="6">
    <source>
        <dbReference type="SAM" id="Phobius"/>
    </source>
</evidence>
<keyword evidence="5" id="KW-0325">Glycoprotein</keyword>
<dbReference type="GeneID" id="113512401"/>
<sequence>MSEKNNRKVQYLAGLCASLTFTFTGATLGWASPAIPKFKSGEANLEITDIIILLTKWPELMYVGRFMYGLTTGSLAVVVMIYVTEIADKEIRGALGMLIQVMNNLGGLIMYGVGPFVSYTVLNSIILTIPITYALCCAWIPESPYYHLKNERIDAARKEFMFLKGRKDEKWIDEQLGIMRAHVRESMENKTTVKELLTNMKYRKALYIVAGLKIVQYMTGVFVIQSYLEVIFRQSSSISGPHVSIIYGFVQFGAGIGATFLSRWFGRRVLMLISCLGVSMSMTAIGLYFYLQEAVKLSEETMKSLSPLPLVGLFGFNILYAMGVGNLPYVMQVELFPVNVKAAASSLATMLACVLCFAVTKCYMNVKEIFGHYTVFWSFALIGYVGVLFIYFFVPETKGKTLEQVIDNMQKPAEAQPLQNNSEVKS</sequence>
<feature type="transmembrane region" description="Helical" evidence="6">
    <location>
        <begin position="372"/>
        <end position="394"/>
    </location>
</feature>
<feature type="transmembrane region" description="Helical" evidence="6">
    <location>
        <begin position="269"/>
        <end position="290"/>
    </location>
</feature>
<evidence type="ECO:0000256" key="1">
    <source>
        <dbReference type="ARBA" id="ARBA00004141"/>
    </source>
</evidence>
<dbReference type="SUPFAM" id="SSF103473">
    <property type="entry name" value="MFS general substrate transporter"/>
    <property type="match status" value="1"/>
</dbReference>